<evidence type="ECO:0000313" key="2">
    <source>
        <dbReference type="EMBL" id="CAF4679879.1"/>
    </source>
</evidence>
<dbReference type="Proteomes" id="UP000663848">
    <property type="component" value="Unassembled WGS sequence"/>
</dbReference>
<dbReference type="EMBL" id="CAJOBR010002409">
    <property type="protein sequence ID" value="CAF4679879.1"/>
    <property type="molecule type" value="Genomic_DNA"/>
</dbReference>
<sequence length="101" mass="11879">MISDVKRVVSSLNEKFERIIIILVQMKCALRPLEIHAIWIQTVNEHPLFLHEGAGQILLNDFMTVVKYLLEEDRTKKDFDNTIPDEEQKQQQVNDFLKKTV</sequence>
<dbReference type="AlphaFoldDB" id="A0A821HC69"/>
<gene>
    <name evidence="1" type="ORF">HFQ381_LOCUS13654</name>
    <name evidence="2" type="ORF">QYT958_LOCUS16557</name>
</gene>
<organism evidence="2 3">
    <name type="scientific">Rotaria socialis</name>
    <dbReference type="NCBI Taxonomy" id="392032"/>
    <lineage>
        <taxon>Eukaryota</taxon>
        <taxon>Metazoa</taxon>
        <taxon>Spiralia</taxon>
        <taxon>Gnathifera</taxon>
        <taxon>Rotifera</taxon>
        <taxon>Eurotatoria</taxon>
        <taxon>Bdelloidea</taxon>
        <taxon>Philodinida</taxon>
        <taxon>Philodinidae</taxon>
        <taxon>Rotaria</taxon>
    </lineage>
</organism>
<dbReference type="EMBL" id="CAJOBO010000868">
    <property type="protein sequence ID" value="CAF4302687.1"/>
    <property type="molecule type" value="Genomic_DNA"/>
</dbReference>
<comment type="caution">
    <text evidence="2">The sequence shown here is derived from an EMBL/GenBank/DDBJ whole genome shotgun (WGS) entry which is preliminary data.</text>
</comment>
<evidence type="ECO:0000313" key="1">
    <source>
        <dbReference type="EMBL" id="CAF4302687.1"/>
    </source>
</evidence>
<protein>
    <submittedName>
        <fullName evidence="2">Uncharacterized protein</fullName>
    </submittedName>
</protein>
<name>A0A821HC69_9BILA</name>
<accession>A0A821HC69</accession>
<reference evidence="2" key="1">
    <citation type="submission" date="2021-02" db="EMBL/GenBank/DDBJ databases">
        <authorList>
            <person name="Nowell W R."/>
        </authorList>
    </citation>
    <scope>NUCLEOTIDE SEQUENCE</scope>
</reference>
<evidence type="ECO:0000313" key="3">
    <source>
        <dbReference type="Proteomes" id="UP000663848"/>
    </source>
</evidence>
<dbReference type="Proteomes" id="UP000663851">
    <property type="component" value="Unassembled WGS sequence"/>
</dbReference>
<proteinExistence type="predicted"/>